<feature type="domain" description="GAF" evidence="12">
    <location>
        <begin position="92"/>
        <end position="239"/>
    </location>
</feature>
<dbReference type="GO" id="GO:0070026">
    <property type="term" value="F:nitric oxide binding"/>
    <property type="evidence" value="ECO:0007669"/>
    <property type="project" value="UniProtKB-ARBA"/>
</dbReference>
<comment type="cofactor">
    <cofactor evidence="1">
        <name>Mg(2+)</name>
        <dbReference type="ChEBI" id="CHEBI:18420"/>
    </cofactor>
</comment>
<dbReference type="GO" id="GO:0070025">
    <property type="term" value="F:carbon monoxide binding"/>
    <property type="evidence" value="ECO:0007669"/>
    <property type="project" value="UniProtKB-ARBA"/>
</dbReference>
<dbReference type="Gene3D" id="3.30.565.10">
    <property type="entry name" value="Histidine kinase-like ATPase, C-terminal domain"/>
    <property type="match status" value="1"/>
</dbReference>
<dbReference type="GO" id="GO:0000155">
    <property type="term" value="F:phosphorelay sensor kinase activity"/>
    <property type="evidence" value="ECO:0007669"/>
    <property type="project" value="InterPro"/>
</dbReference>
<evidence type="ECO:0000313" key="13">
    <source>
        <dbReference type="EMBL" id="VFA97006.1"/>
    </source>
</evidence>
<gene>
    <name evidence="13" type="primary">devS_1</name>
    <name evidence="13" type="ORF">NCTC10797_00762</name>
</gene>
<evidence type="ECO:0000256" key="9">
    <source>
        <dbReference type="ARBA" id="ARBA00023004"/>
    </source>
</evidence>
<dbReference type="InterPro" id="IPR003594">
    <property type="entry name" value="HATPase_dom"/>
</dbReference>
<evidence type="ECO:0000256" key="4">
    <source>
        <dbReference type="ARBA" id="ARBA00022553"/>
    </source>
</evidence>
<keyword evidence="6" id="KW-0479">Metal-binding</keyword>
<dbReference type="EC" id="2.7.13.3" evidence="13"/>
<dbReference type="Pfam" id="PF02518">
    <property type="entry name" value="HATPase_c"/>
    <property type="match status" value="1"/>
</dbReference>
<keyword evidence="8" id="KW-0460">Magnesium</keyword>
<dbReference type="EMBL" id="LR215973">
    <property type="protein sequence ID" value="VFA97006.1"/>
    <property type="molecule type" value="Genomic_DNA"/>
</dbReference>
<feature type="region of interest" description="Disordered" evidence="11">
    <location>
        <begin position="1"/>
        <end position="47"/>
    </location>
</feature>
<evidence type="ECO:0000256" key="1">
    <source>
        <dbReference type="ARBA" id="ARBA00001946"/>
    </source>
</evidence>
<evidence type="ECO:0000256" key="5">
    <source>
        <dbReference type="ARBA" id="ARBA00022679"/>
    </source>
</evidence>
<accession>A0A4U8VTU3</accession>
<evidence type="ECO:0000259" key="12">
    <source>
        <dbReference type="SMART" id="SM00065"/>
    </source>
</evidence>
<dbReference type="Pfam" id="PF13185">
    <property type="entry name" value="GAF_2"/>
    <property type="match status" value="2"/>
</dbReference>
<dbReference type="RefSeq" id="WP_232052043.1">
    <property type="nucleotide sequence ID" value="NZ_LR215973.1"/>
</dbReference>
<dbReference type="GO" id="GO:0046983">
    <property type="term" value="F:protein dimerization activity"/>
    <property type="evidence" value="ECO:0007669"/>
    <property type="project" value="InterPro"/>
</dbReference>
<keyword evidence="9" id="KW-0408">Iron</keyword>
<evidence type="ECO:0000256" key="8">
    <source>
        <dbReference type="ARBA" id="ARBA00022842"/>
    </source>
</evidence>
<dbReference type="GO" id="GO:0016020">
    <property type="term" value="C:membrane"/>
    <property type="evidence" value="ECO:0007669"/>
    <property type="project" value="InterPro"/>
</dbReference>
<dbReference type="Gene3D" id="3.30.450.40">
    <property type="match status" value="2"/>
</dbReference>
<keyword evidence="4" id="KW-0597">Phosphoprotein</keyword>
<dbReference type="AlphaFoldDB" id="A0A4U8VTU3"/>
<dbReference type="GO" id="GO:0019826">
    <property type="term" value="F:oxygen sensor activity"/>
    <property type="evidence" value="ECO:0007669"/>
    <property type="project" value="UniProtKB-ARBA"/>
</dbReference>
<dbReference type="InterPro" id="IPR050482">
    <property type="entry name" value="Sensor_HK_TwoCompSys"/>
</dbReference>
<evidence type="ECO:0000256" key="2">
    <source>
        <dbReference type="ARBA" id="ARBA00001971"/>
    </source>
</evidence>
<dbReference type="InterPro" id="IPR011712">
    <property type="entry name" value="Sig_transdc_His_kin_sub3_dim/P"/>
</dbReference>
<dbReference type="Pfam" id="PF07730">
    <property type="entry name" value="HisKA_3"/>
    <property type="match status" value="1"/>
</dbReference>
<dbReference type="InterPro" id="IPR036890">
    <property type="entry name" value="HATPase_C_sf"/>
</dbReference>
<dbReference type="GO" id="GO:0020037">
    <property type="term" value="F:heme binding"/>
    <property type="evidence" value="ECO:0007669"/>
    <property type="project" value="UniProtKB-ARBA"/>
</dbReference>
<keyword evidence="3" id="KW-0963">Cytoplasm</keyword>
<sequence>MAEQTGAHRRGSSAARNPRSRHTADPQEFTVAPAEAAPKDRTSPPAVRGALYQQRLRELLTEISDRVEVSADSRGRMDGLIEAMLTVTSGLDLDDTLSAIVRTATTLIDARYGALGVREHSGKVFQFVAEGIDDETRAKIGRLPAGHGVLGAVFAQPAPLRLDDLTGHPASVGFPAHHPPMRSFLGVPVRIRDEVFGSLYLCEKSGGQPFTAEDEVLVQALAAAAGIAIDNARLYESARTRQEWIEATRDVATEFLAVGTPGKALERVVDHARALTGSQLCFLAAAGPGDVSELLITHWSGPDSRRAGHPIPLTGTAVGEAFGRRTPLRFDDAGQVTLGITLPSPGPALILPLCTPDATHGTLVTVRRAGAAPYSDELVELTAAFTDQAALAMQLADAQRRMREVDILADRDRIARDLHDHVIQRLFAIGLTLQGAVPRATVPEVRDRLSRVINDLQEVVQEIRTTIFDLHGGADSARLQQRIEHAIRQQTADTTIRATVQFSGPLSVLEPELADHAEAVVREAVSNAVRHSGGDTVTVDIGVSDDLTIVVTDNGWGVPNHVIRSGLRNLEQRAEEAAGRFTVTAAVARHSRAENTDALPGTRLCWTAPLP</sequence>
<dbReference type="SMART" id="SM00065">
    <property type="entry name" value="GAF"/>
    <property type="match status" value="2"/>
</dbReference>
<dbReference type="SUPFAM" id="SSF55874">
    <property type="entry name" value="ATPase domain of HSP90 chaperone/DNA topoisomerase II/histidine kinase"/>
    <property type="match status" value="1"/>
</dbReference>
<protein>
    <submittedName>
        <fullName evidence="13">Redox sensor histidine kinase response regulator devS</fullName>
        <ecNumber evidence="13">2.7.13.3</ecNumber>
    </submittedName>
</protein>
<dbReference type="InterPro" id="IPR029016">
    <property type="entry name" value="GAF-like_dom_sf"/>
</dbReference>
<evidence type="ECO:0000256" key="6">
    <source>
        <dbReference type="ARBA" id="ARBA00022723"/>
    </source>
</evidence>
<dbReference type="GO" id="GO:0005524">
    <property type="term" value="F:ATP binding"/>
    <property type="evidence" value="ECO:0007669"/>
    <property type="project" value="UniProtKB-ARBA"/>
</dbReference>
<feature type="domain" description="GAF" evidence="12">
    <location>
        <begin position="260"/>
        <end position="403"/>
    </location>
</feature>
<name>A0A4U8VTU3_9NOCA</name>
<dbReference type="InterPro" id="IPR003018">
    <property type="entry name" value="GAF"/>
</dbReference>
<comment type="cofactor">
    <cofactor evidence="2">
        <name>heme</name>
        <dbReference type="ChEBI" id="CHEBI:30413"/>
    </cofactor>
</comment>
<dbReference type="PANTHER" id="PTHR24421">
    <property type="entry name" value="NITRATE/NITRITE SENSOR PROTEIN NARX-RELATED"/>
    <property type="match status" value="1"/>
</dbReference>
<evidence type="ECO:0000256" key="3">
    <source>
        <dbReference type="ARBA" id="ARBA00022490"/>
    </source>
</evidence>
<dbReference type="PANTHER" id="PTHR24421:SF56">
    <property type="entry name" value="OXYGEN SENSOR HISTIDINE KINASE RESPONSE REGULATOR DOST"/>
    <property type="match status" value="1"/>
</dbReference>
<evidence type="ECO:0000256" key="11">
    <source>
        <dbReference type="SAM" id="MobiDB-lite"/>
    </source>
</evidence>
<proteinExistence type="predicted"/>
<evidence type="ECO:0000256" key="10">
    <source>
        <dbReference type="ARBA" id="ARBA00023012"/>
    </source>
</evidence>
<reference evidence="13 14" key="1">
    <citation type="submission" date="2019-02" db="EMBL/GenBank/DDBJ databases">
        <authorList>
            <consortium name="Pathogen Informatics"/>
        </authorList>
    </citation>
    <scope>NUCLEOTIDE SEQUENCE [LARGE SCALE GENOMIC DNA]</scope>
    <source>
        <strain evidence="13 14">3012STDY6756504</strain>
    </source>
</reference>
<dbReference type="FunFam" id="3.30.450.40:FF:000052">
    <property type="entry name" value="Oxygen sensor histidine kinase response regulator DevS/DosS"/>
    <property type="match status" value="1"/>
</dbReference>
<keyword evidence="7 13" id="KW-0418">Kinase</keyword>
<keyword evidence="10" id="KW-0902">Two-component regulatory system</keyword>
<dbReference type="Proteomes" id="UP000290439">
    <property type="component" value="Chromosome"/>
</dbReference>
<keyword evidence="5 13" id="KW-0808">Transferase</keyword>
<organism evidence="13 14">
    <name type="scientific">Nocardia cyriacigeorgica</name>
    <dbReference type="NCBI Taxonomy" id="135487"/>
    <lineage>
        <taxon>Bacteria</taxon>
        <taxon>Bacillati</taxon>
        <taxon>Actinomycetota</taxon>
        <taxon>Actinomycetes</taxon>
        <taxon>Mycobacteriales</taxon>
        <taxon>Nocardiaceae</taxon>
        <taxon>Nocardia</taxon>
    </lineage>
</organism>
<dbReference type="SUPFAM" id="SSF55781">
    <property type="entry name" value="GAF domain-like"/>
    <property type="match status" value="2"/>
</dbReference>
<dbReference type="Gene3D" id="1.20.5.1930">
    <property type="match status" value="1"/>
</dbReference>
<dbReference type="GO" id="GO:0000287">
    <property type="term" value="F:magnesium ion binding"/>
    <property type="evidence" value="ECO:0007669"/>
    <property type="project" value="UniProtKB-ARBA"/>
</dbReference>
<evidence type="ECO:0000313" key="14">
    <source>
        <dbReference type="Proteomes" id="UP000290439"/>
    </source>
</evidence>
<dbReference type="GO" id="GO:0070483">
    <property type="term" value="P:detection of hypoxia"/>
    <property type="evidence" value="ECO:0007669"/>
    <property type="project" value="UniProtKB-ARBA"/>
</dbReference>
<evidence type="ECO:0000256" key="7">
    <source>
        <dbReference type="ARBA" id="ARBA00022777"/>
    </source>
</evidence>
<dbReference type="GO" id="GO:0019825">
    <property type="term" value="F:oxygen binding"/>
    <property type="evidence" value="ECO:0007669"/>
    <property type="project" value="UniProtKB-ARBA"/>
</dbReference>